<evidence type="ECO:0000313" key="2">
    <source>
        <dbReference type="Proteomes" id="UP001277972"/>
    </source>
</evidence>
<proteinExistence type="predicted"/>
<gene>
    <name evidence="1" type="ORF">SH601_06430</name>
</gene>
<protein>
    <submittedName>
        <fullName evidence="1">Uncharacterized protein</fullName>
    </submittedName>
</protein>
<comment type="caution">
    <text evidence="1">The sequence shown here is derived from an EMBL/GenBank/DDBJ whole genome shotgun (WGS) entry which is preliminary data.</text>
</comment>
<organism evidence="1 2">
    <name type="scientific">Gracilibacillus pellucidus</name>
    <dbReference type="NCBI Taxonomy" id="3095368"/>
    <lineage>
        <taxon>Bacteria</taxon>
        <taxon>Bacillati</taxon>
        <taxon>Bacillota</taxon>
        <taxon>Bacilli</taxon>
        <taxon>Bacillales</taxon>
        <taxon>Bacillaceae</taxon>
        <taxon>Gracilibacillus</taxon>
    </lineage>
</organism>
<sequence length="190" mass="21521">MTIKHLFKAVYLLCRLLFIIVIPIALFAILYHVAILFFPTSSFAKSFDNFEPIISWVDIQFDQQPDLYLNTDIQLYSFISTVAACSLCLSVLRLCDKLFKNIYQDSLFTYKNVKIFYTLGIIILSLGTIFTYVDGLLFDKTIEILNVVNATISFSNISYMDALFTGIACLLIGAALKVAVKAVEENKYTI</sequence>
<dbReference type="EMBL" id="JAWZSR010000003">
    <property type="protein sequence ID" value="MDX8045621.1"/>
    <property type="molecule type" value="Genomic_DNA"/>
</dbReference>
<reference evidence="1" key="1">
    <citation type="submission" date="2023-11" db="EMBL/GenBank/DDBJ databases">
        <title>Gracilibacillus pellucida a moderately halophilic bacterium isolated from saline soil in Xinjiang province.</title>
        <authorList>
            <person name="Zhang Z."/>
            <person name="Tan F."/>
            <person name="Wang Y."/>
            <person name="Xia M."/>
        </authorList>
    </citation>
    <scope>NUCLEOTIDE SEQUENCE</scope>
    <source>
        <strain evidence="1">S3-1-1</strain>
    </source>
</reference>
<evidence type="ECO:0000313" key="1">
    <source>
        <dbReference type="EMBL" id="MDX8045621.1"/>
    </source>
</evidence>
<name>A0ACC6M3T3_9BACI</name>
<accession>A0ACC6M3T3</accession>
<keyword evidence="2" id="KW-1185">Reference proteome</keyword>
<dbReference type="Proteomes" id="UP001277972">
    <property type="component" value="Unassembled WGS sequence"/>
</dbReference>